<feature type="chain" id="PRO_5045756811" description="DUF3108 domain-containing protein" evidence="1">
    <location>
        <begin position="24"/>
        <end position="258"/>
    </location>
</feature>
<proteinExistence type="predicted"/>
<dbReference type="InterPro" id="IPR021457">
    <property type="entry name" value="DUF3108"/>
</dbReference>
<gene>
    <name evidence="2" type="ORF">J2Z17_003641</name>
</gene>
<protein>
    <recommendedName>
        <fullName evidence="4">DUF3108 domain-containing protein</fullName>
    </recommendedName>
</protein>
<name>A0ABS4E2N7_9HYPH</name>
<dbReference type="RefSeq" id="WP_342454427.1">
    <property type="nucleotide sequence ID" value="NZ_JAGGJU010000010.1"/>
</dbReference>
<sequence>MPTFATRLIAIALLGLGAAPAMAQDATQSRTEYQITLAGIPIAQASFITLMDKDHYSIAGEFKSGAIVNLITEISAKTSTSGKVSDARLEPRSYSLVYRKGKQTETYKVLLAGGNVTESHITPAPKRRPKTWVPVTPADLQAVLDPLTSLMVPSSGDVCSRTLPVFDGESRLDLVMSPKGKRVYDQGKVSTEAVVCGVRYVPKAGFKQGRDDIEALKRSTGMEIWFAKAGDLPLYAPVRAVIPTRYGAVDISAIRFDG</sequence>
<accession>A0ABS4E2N7</accession>
<comment type="caution">
    <text evidence="2">The sequence shown here is derived from an EMBL/GenBank/DDBJ whole genome shotgun (WGS) entry which is preliminary data.</text>
</comment>
<reference evidence="2 3" key="1">
    <citation type="submission" date="2021-03" db="EMBL/GenBank/DDBJ databases">
        <title>Genomic Encyclopedia of Type Strains, Phase IV (KMG-IV): sequencing the most valuable type-strain genomes for metagenomic binning, comparative biology and taxonomic classification.</title>
        <authorList>
            <person name="Goeker M."/>
        </authorList>
    </citation>
    <scope>NUCLEOTIDE SEQUENCE [LARGE SCALE GENOMIC DNA]</scope>
    <source>
        <strain evidence="2 3">DSM 21600</strain>
    </source>
</reference>
<organism evidence="2 3">
    <name type="scientific">Rhizobium halophytocola</name>
    <dbReference type="NCBI Taxonomy" id="735519"/>
    <lineage>
        <taxon>Bacteria</taxon>
        <taxon>Pseudomonadati</taxon>
        <taxon>Pseudomonadota</taxon>
        <taxon>Alphaproteobacteria</taxon>
        <taxon>Hyphomicrobiales</taxon>
        <taxon>Rhizobiaceae</taxon>
        <taxon>Rhizobium/Agrobacterium group</taxon>
        <taxon>Rhizobium</taxon>
    </lineage>
</organism>
<feature type="signal peptide" evidence="1">
    <location>
        <begin position="1"/>
        <end position="23"/>
    </location>
</feature>
<evidence type="ECO:0000313" key="2">
    <source>
        <dbReference type="EMBL" id="MBP1852186.1"/>
    </source>
</evidence>
<dbReference type="EMBL" id="JAGGJU010000010">
    <property type="protein sequence ID" value="MBP1852186.1"/>
    <property type="molecule type" value="Genomic_DNA"/>
</dbReference>
<dbReference type="Proteomes" id="UP000759443">
    <property type="component" value="Unassembled WGS sequence"/>
</dbReference>
<evidence type="ECO:0000313" key="3">
    <source>
        <dbReference type="Proteomes" id="UP000759443"/>
    </source>
</evidence>
<keyword evidence="1" id="KW-0732">Signal</keyword>
<evidence type="ECO:0008006" key="4">
    <source>
        <dbReference type="Google" id="ProtNLM"/>
    </source>
</evidence>
<evidence type="ECO:0000256" key="1">
    <source>
        <dbReference type="SAM" id="SignalP"/>
    </source>
</evidence>
<dbReference type="Pfam" id="PF11306">
    <property type="entry name" value="DUF3108"/>
    <property type="match status" value="1"/>
</dbReference>
<keyword evidence="3" id="KW-1185">Reference proteome</keyword>